<gene>
    <name evidence="3" type="ORF">ACFQGD_02050</name>
</gene>
<feature type="compositionally biased region" description="Basic and acidic residues" evidence="1">
    <location>
        <begin position="39"/>
        <end position="53"/>
    </location>
</feature>
<feature type="signal peptide" evidence="2">
    <location>
        <begin position="1"/>
        <end position="25"/>
    </location>
</feature>
<dbReference type="Proteomes" id="UP001596337">
    <property type="component" value="Unassembled WGS sequence"/>
</dbReference>
<evidence type="ECO:0000313" key="3">
    <source>
        <dbReference type="EMBL" id="MFC6865924.1"/>
    </source>
</evidence>
<protein>
    <recommendedName>
        <fullName evidence="5">Secreted protein</fullName>
    </recommendedName>
</protein>
<organism evidence="3 4">
    <name type="scientific">Haloechinothrix salitolerans</name>
    <dbReference type="NCBI Taxonomy" id="926830"/>
    <lineage>
        <taxon>Bacteria</taxon>
        <taxon>Bacillati</taxon>
        <taxon>Actinomycetota</taxon>
        <taxon>Actinomycetes</taxon>
        <taxon>Pseudonocardiales</taxon>
        <taxon>Pseudonocardiaceae</taxon>
        <taxon>Haloechinothrix</taxon>
    </lineage>
</organism>
<feature type="region of interest" description="Disordered" evidence="1">
    <location>
        <begin position="24"/>
        <end position="56"/>
    </location>
</feature>
<proteinExistence type="predicted"/>
<keyword evidence="2" id="KW-0732">Signal</keyword>
<accession>A0ABW2BTX8</accession>
<dbReference type="EMBL" id="JBHSXX010000001">
    <property type="protein sequence ID" value="MFC6865924.1"/>
    <property type="molecule type" value="Genomic_DNA"/>
</dbReference>
<sequence>MKRRTLVAIAAAALVVSSTSAVSYASDDHPDLGLGGTVDDGHEGHTHYEDGARDPSAPLAEYDGGGVVSDGPSGKKIKNLALRGRGKRLDAGATTDVWTHEGYSYTGTFNSPCGGEEGAGVWVWNVQNPNDPSFVGVIDSPVGSRSNDVKVDTLNSGAILAHSNESCAGGPGGIELYEVSDPANPVHLSSIRADELNPISNDLFGGISDVGVHNIWLFTQGSKDYVSIMASRRSTTSAPTTSPTPPTHSSSARGARRRSSTRVSATRPRTSAGCWTRRCGCSTATATPGTVSCTTSRSTKRALSRICRTGTLG</sequence>
<feature type="region of interest" description="Disordered" evidence="1">
    <location>
        <begin position="231"/>
        <end position="273"/>
    </location>
</feature>
<feature type="chain" id="PRO_5046832626" description="Secreted protein" evidence="2">
    <location>
        <begin position="26"/>
        <end position="313"/>
    </location>
</feature>
<comment type="caution">
    <text evidence="3">The sequence shown here is derived from an EMBL/GenBank/DDBJ whole genome shotgun (WGS) entry which is preliminary data.</text>
</comment>
<evidence type="ECO:0000256" key="1">
    <source>
        <dbReference type="SAM" id="MobiDB-lite"/>
    </source>
</evidence>
<keyword evidence="4" id="KW-1185">Reference proteome</keyword>
<feature type="compositionally biased region" description="Low complexity" evidence="1">
    <location>
        <begin position="231"/>
        <end position="253"/>
    </location>
</feature>
<dbReference type="RefSeq" id="WP_345402564.1">
    <property type="nucleotide sequence ID" value="NZ_BAABLA010000111.1"/>
</dbReference>
<evidence type="ECO:0000313" key="4">
    <source>
        <dbReference type="Proteomes" id="UP001596337"/>
    </source>
</evidence>
<reference evidence="4" key="1">
    <citation type="journal article" date="2019" name="Int. J. Syst. Evol. Microbiol.">
        <title>The Global Catalogue of Microorganisms (GCM) 10K type strain sequencing project: providing services to taxonomists for standard genome sequencing and annotation.</title>
        <authorList>
            <consortium name="The Broad Institute Genomics Platform"/>
            <consortium name="The Broad Institute Genome Sequencing Center for Infectious Disease"/>
            <person name="Wu L."/>
            <person name="Ma J."/>
        </authorList>
    </citation>
    <scope>NUCLEOTIDE SEQUENCE [LARGE SCALE GENOMIC DNA]</scope>
    <source>
        <strain evidence="4">KCTC 32255</strain>
    </source>
</reference>
<evidence type="ECO:0000256" key="2">
    <source>
        <dbReference type="SAM" id="SignalP"/>
    </source>
</evidence>
<name>A0ABW2BTX8_9PSEU</name>
<evidence type="ECO:0008006" key="5">
    <source>
        <dbReference type="Google" id="ProtNLM"/>
    </source>
</evidence>
<feature type="compositionally biased region" description="Low complexity" evidence="1">
    <location>
        <begin position="261"/>
        <end position="272"/>
    </location>
</feature>